<evidence type="ECO:0000256" key="4">
    <source>
        <dbReference type="PROSITE-ProRule" id="PRU00042"/>
    </source>
</evidence>
<dbReference type="STRING" id="299467.A0A443SNC0"/>
<dbReference type="FunFam" id="3.30.160.60:FF:000446">
    <property type="entry name" value="Zinc finger protein"/>
    <property type="match status" value="1"/>
</dbReference>
<dbReference type="InterPro" id="IPR013087">
    <property type="entry name" value="Znf_C2H2_type"/>
</dbReference>
<feature type="compositionally biased region" description="Polar residues" evidence="5">
    <location>
        <begin position="383"/>
        <end position="400"/>
    </location>
</feature>
<comment type="caution">
    <text evidence="7">The sequence shown here is derived from an EMBL/GenBank/DDBJ whole genome shotgun (WGS) entry which is preliminary data.</text>
</comment>
<dbReference type="Gene3D" id="3.30.160.60">
    <property type="entry name" value="Classic Zinc Finger"/>
    <property type="match status" value="1"/>
</dbReference>
<dbReference type="AlphaFoldDB" id="A0A443SNC0"/>
<gene>
    <name evidence="7" type="ORF">B4U80_01056</name>
</gene>
<dbReference type="EMBL" id="NCKV01001107">
    <property type="protein sequence ID" value="RWS29014.1"/>
    <property type="molecule type" value="Genomic_DNA"/>
</dbReference>
<keyword evidence="1" id="KW-0479">Metal-binding</keyword>
<evidence type="ECO:0000256" key="3">
    <source>
        <dbReference type="ARBA" id="ARBA00022833"/>
    </source>
</evidence>
<dbReference type="VEuPathDB" id="VectorBase:LDEU003027"/>
<evidence type="ECO:0000256" key="1">
    <source>
        <dbReference type="ARBA" id="ARBA00022723"/>
    </source>
</evidence>
<accession>A0A443SNC0</accession>
<evidence type="ECO:0000313" key="7">
    <source>
        <dbReference type="EMBL" id="RWS29014.1"/>
    </source>
</evidence>
<dbReference type="GO" id="GO:0008270">
    <property type="term" value="F:zinc ion binding"/>
    <property type="evidence" value="ECO:0007669"/>
    <property type="project" value="UniProtKB-KW"/>
</dbReference>
<dbReference type="OrthoDB" id="6503033at2759"/>
<keyword evidence="3" id="KW-0862">Zinc</keyword>
<keyword evidence="2 4" id="KW-0863">Zinc-finger</keyword>
<evidence type="ECO:0000313" key="8">
    <source>
        <dbReference type="Proteomes" id="UP000288716"/>
    </source>
</evidence>
<dbReference type="PROSITE" id="PS50157">
    <property type="entry name" value="ZINC_FINGER_C2H2_2"/>
    <property type="match status" value="1"/>
</dbReference>
<dbReference type="GO" id="GO:0005634">
    <property type="term" value="C:nucleus"/>
    <property type="evidence" value="ECO:0007669"/>
    <property type="project" value="UniProtKB-ARBA"/>
</dbReference>
<feature type="region of interest" description="Disordered" evidence="5">
    <location>
        <begin position="383"/>
        <end position="417"/>
    </location>
</feature>
<sequence length="514" mass="56602">MEAIRNPSSLEIAANKKPKVTPIIVLPSNSQSLSKLDENNCSNGRMNVQYISVAYHNNDNSFMNGVKQEFILNSHKDNSLCENEKKCFNSMPLENMSNLSDSESSSLKTGQQNCNQRVLISPTDFLTLSEEVTTIKSSAVKRDVNLSTSCLEIIKRSDNNMAISLERYCESPFLLESQRENQLISDDDASNNGRVSRLSESHEDITTDDLFATTLGDQHPALREVVITPVDSESPRTTPVNKDFIRYLNNDLSAVKEEKFDTEEETLGEDCKSDLAMLHVNNHSDETISPENMDMKPTVTTATLNNVHESNNSQVTSTNCITMAVPVAPLDIKILPTGLLQLAANIAAVFPTSTMQKQIALQLLREDGTSIIVPLTTRGNESFVSDTSASANSMENMTTDSASSSHASSHETGQNLESDRPFKCELCNSTFTRLGNYTRHKKIHSLPSKVSLKHMSVETSLIVNHRKISDSDAIYAASLSSNAAISHVICTFIAALNLIGVRSVERDTSDTVIW</sequence>
<name>A0A443SNC0_9ACAR</name>
<proteinExistence type="predicted"/>
<keyword evidence="8" id="KW-1185">Reference proteome</keyword>
<dbReference type="SUPFAM" id="SSF57667">
    <property type="entry name" value="beta-beta-alpha zinc fingers"/>
    <property type="match status" value="1"/>
</dbReference>
<dbReference type="PROSITE" id="PS00028">
    <property type="entry name" value="ZINC_FINGER_C2H2_1"/>
    <property type="match status" value="1"/>
</dbReference>
<feature type="domain" description="C2H2-type" evidence="6">
    <location>
        <begin position="422"/>
        <end position="449"/>
    </location>
</feature>
<evidence type="ECO:0000259" key="6">
    <source>
        <dbReference type="PROSITE" id="PS50157"/>
    </source>
</evidence>
<organism evidence="7 8">
    <name type="scientific">Leptotrombidium deliense</name>
    <dbReference type="NCBI Taxonomy" id="299467"/>
    <lineage>
        <taxon>Eukaryota</taxon>
        <taxon>Metazoa</taxon>
        <taxon>Ecdysozoa</taxon>
        <taxon>Arthropoda</taxon>
        <taxon>Chelicerata</taxon>
        <taxon>Arachnida</taxon>
        <taxon>Acari</taxon>
        <taxon>Acariformes</taxon>
        <taxon>Trombidiformes</taxon>
        <taxon>Prostigmata</taxon>
        <taxon>Anystina</taxon>
        <taxon>Parasitengona</taxon>
        <taxon>Trombiculoidea</taxon>
        <taxon>Trombiculidae</taxon>
        <taxon>Leptotrombidium</taxon>
    </lineage>
</organism>
<protein>
    <submittedName>
        <fullName evidence="7">Zinc finger protein-like protein</fullName>
    </submittedName>
</protein>
<dbReference type="Proteomes" id="UP000288716">
    <property type="component" value="Unassembled WGS sequence"/>
</dbReference>
<reference evidence="7 8" key="1">
    <citation type="journal article" date="2018" name="Gigascience">
        <title>Genomes of trombidid mites reveal novel predicted allergens and laterally-transferred genes associated with secondary metabolism.</title>
        <authorList>
            <person name="Dong X."/>
            <person name="Chaisiri K."/>
            <person name="Xia D."/>
            <person name="Armstrong S.D."/>
            <person name="Fang Y."/>
            <person name="Donnelly M.J."/>
            <person name="Kadowaki T."/>
            <person name="McGarry J.W."/>
            <person name="Darby A.C."/>
            <person name="Makepeace B.L."/>
        </authorList>
    </citation>
    <scope>NUCLEOTIDE SEQUENCE [LARGE SCALE GENOMIC DNA]</scope>
    <source>
        <strain evidence="7">UoL-UT</strain>
    </source>
</reference>
<evidence type="ECO:0000256" key="2">
    <source>
        <dbReference type="ARBA" id="ARBA00022771"/>
    </source>
</evidence>
<dbReference type="InterPro" id="IPR036236">
    <property type="entry name" value="Znf_C2H2_sf"/>
</dbReference>
<dbReference type="SMART" id="SM00355">
    <property type="entry name" value="ZnF_C2H2"/>
    <property type="match status" value="1"/>
</dbReference>
<evidence type="ECO:0000256" key="5">
    <source>
        <dbReference type="SAM" id="MobiDB-lite"/>
    </source>
</evidence>